<dbReference type="SUPFAM" id="SSF53383">
    <property type="entry name" value="PLP-dependent transferases"/>
    <property type="match status" value="1"/>
</dbReference>
<dbReference type="InterPro" id="IPR015422">
    <property type="entry name" value="PyrdxlP-dep_Trfase_small"/>
</dbReference>
<dbReference type="Pfam" id="PF01053">
    <property type="entry name" value="Cys_Met_Meta_PP"/>
    <property type="match status" value="1"/>
</dbReference>
<dbReference type="InterPro" id="IPR015421">
    <property type="entry name" value="PyrdxlP-dep_Trfase_major"/>
</dbReference>
<dbReference type="NCBIfam" id="TIGR01324">
    <property type="entry name" value="cysta_beta_ly_B"/>
    <property type="match status" value="1"/>
</dbReference>
<dbReference type="GO" id="GO:0019450">
    <property type="term" value="P:L-cysteine catabolic process to pyruvate"/>
    <property type="evidence" value="ECO:0007669"/>
    <property type="project" value="TreeGrafter"/>
</dbReference>
<comment type="caution">
    <text evidence="8">The sequence shown here is derived from an EMBL/GenBank/DDBJ whole genome shotgun (WGS) entry which is preliminary data.</text>
</comment>
<comment type="similarity">
    <text evidence="2 7">Belongs to the trans-sulfuration enzymes family.</text>
</comment>
<dbReference type="Proteomes" id="UP000239434">
    <property type="component" value="Unassembled WGS sequence"/>
</dbReference>
<name>A0A2S9IZL2_9HYPH</name>
<dbReference type="PIRSF" id="PIRSF001434">
    <property type="entry name" value="CGS"/>
    <property type="match status" value="1"/>
</dbReference>
<evidence type="ECO:0000313" key="9">
    <source>
        <dbReference type="Proteomes" id="UP000239434"/>
    </source>
</evidence>
<comment type="cofactor">
    <cofactor evidence="1 7">
        <name>pyridoxal 5'-phosphate</name>
        <dbReference type="ChEBI" id="CHEBI:597326"/>
    </cofactor>
</comment>
<evidence type="ECO:0000256" key="3">
    <source>
        <dbReference type="ARBA" id="ARBA00022898"/>
    </source>
</evidence>
<dbReference type="PANTHER" id="PTHR43500:SF1">
    <property type="entry name" value="CYSTATHIONINE BETA-LYASE-RELATED"/>
    <property type="match status" value="1"/>
</dbReference>
<accession>A0A2S9IZL2</accession>
<dbReference type="GO" id="GO:0019346">
    <property type="term" value="P:transsulfuration"/>
    <property type="evidence" value="ECO:0007669"/>
    <property type="project" value="InterPro"/>
</dbReference>
<dbReference type="InterPro" id="IPR015424">
    <property type="entry name" value="PyrdxlP-dep_Trfase"/>
</dbReference>
<dbReference type="NCBIfam" id="NF004626">
    <property type="entry name" value="PRK05967.1"/>
    <property type="match status" value="1"/>
</dbReference>
<proteinExistence type="inferred from homology"/>
<dbReference type="InterPro" id="IPR000277">
    <property type="entry name" value="Cys/Met-Metab_PyrdxlP-dep_enz"/>
</dbReference>
<dbReference type="GO" id="GO:0030170">
    <property type="term" value="F:pyridoxal phosphate binding"/>
    <property type="evidence" value="ECO:0007669"/>
    <property type="project" value="InterPro"/>
</dbReference>
<keyword evidence="4 8" id="KW-0456">Lyase</keyword>
<keyword evidence="9" id="KW-1185">Reference proteome</keyword>
<evidence type="ECO:0000256" key="2">
    <source>
        <dbReference type="ARBA" id="ARBA00009077"/>
    </source>
</evidence>
<dbReference type="Gene3D" id="3.90.1150.10">
    <property type="entry name" value="Aspartate Aminotransferase, domain 1"/>
    <property type="match status" value="1"/>
</dbReference>
<evidence type="ECO:0000256" key="7">
    <source>
        <dbReference type="RuleBase" id="RU362118"/>
    </source>
</evidence>
<dbReference type="FunFam" id="3.40.640.10:FF:000046">
    <property type="entry name" value="Cystathionine gamma-lyase"/>
    <property type="match status" value="1"/>
</dbReference>
<keyword evidence="3 6" id="KW-0663">Pyridoxal phosphate</keyword>
<dbReference type="Gene3D" id="3.40.640.10">
    <property type="entry name" value="Type I PLP-dependent aspartate aminotransferase-like (Major domain)"/>
    <property type="match status" value="1"/>
</dbReference>
<dbReference type="PANTHER" id="PTHR43500">
    <property type="entry name" value="CYSTATHIONINE BETA-LYASE-RELATED"/>
    <property type="match status" value="1"/>
</dbReference>
<feature type="modified residue" description="N6-(pyridoxal phosphate)lysine" evidence="6">
    <location>
        <position position="210"/>
    </location>
</feature>
<gene>
    <name evidence="8" type="ORF">C5748_02055</name>
</gene>
<protein>
    <submittedName>
        <fullName evidence="8">Cystathionine beta-lyase</fullName>
    </submittedName>
</protein>
<evidence type="ECO:0000256" key="4">
    <source>
        <dbReference type="ARBA" id="ARBA00023239"/>
    </source>
</evidence>
<comment type="catalytic activity">
    <reaction evidence="5">
        <text>L,L-cystathionine + H2O = L-homocysteine + pyruvate + NH4(+)</text>
        <dbReference type="Rhea" id="RHEA:13965"/>
        <dbReference type="ChEBI" id="CHEBI:15361"/>
        <dbReference type="ChEBI" id="CHEBI:15377"/>
        <dbReference type="ChEBI" id="CHEBI:28938"/>
        <dbReference type="ChEBI" id="CHEBI:58161"/>
        <dbReference type="ChEBI" id="CHEBI:58199"/>
    </reaction>
</comment>
<dbReference type="EMBL" id="PVBR01000001">
    <property type="protein sequence ID" value="PRD45940.1"/>
    <property type="molecule type" value="Genomic_DNA"/>
</dbReference>
<evidence type="ECO:0000313" key="8">
    <source>
        <dbReference type="EMBL" id="PRD45940.1"/>
    </source>
</evidence>
<dbReference type="RefSeq" id="WP_105740237.1">
    <property type="nucleotide sequence ID" value="NZ_PVBR01000001.1"/>
</dbReference>
<organism evidence="8 9">
    <name type="scientific">Phyllobacterium phragmitis</name>
    <dbReference type="NCBI Taxonomy" id="2670329"/>
    <lineage>
        <taxon>Bacteria</taxon>
        <taxon>Pseudomonadati</taxon>
        <taxon>Pseudomonadota</taxon>
        <taxon>Alphaproteobacteria</taxon>
        <taxon>Hyphomicrobiales</taxon>
        <taxon>Phyllobacteriaceae</taxon>
        <taxon>Phyllobacterium</taxon>
    </lineage>
</organism>
<reference evidence="8 9" key="1">
    <citation type="submission" date="2018-02" db="EMBL/GenBank/DDBJ databases">
        <title>The draft genome of Phyllobacterium sp. 1N-3.</title>
        <authorList>
            <person name="Liu L."/>
            <person name="Li L."/>
            <person name="Zhang X."/>
            <person name="Wang T."/>
            <person name="Liang L."/>
        </authorList>
    </citation>
    <scope>NUCLEOTIDE SEQUENCE [LARGE SCALE GENOMIC DNA]</scope>
    <source>
        <strain evidence="8 9">1N-3</strain>
    </source>
</reference>
<evidence type="ECO:0000256" key="6">
    <source>
        <dbReference type="PIRSR" id="PIRSR001434-2"/>
    </source>
</evidence>
<dbReference type="InterPro" id="IPR006233">
    <property type="entry name" value="Cys_b_lyase_bac"/>
</dbReference>
<dbReference type="AlphaFoldDB" id="A0A2S9IZL2"/>
<evidence type="ECO:0000256" key="5">
    <source>
        <dbReference type="ARBA" id="ARBA00047517"/>
    </source>
</evidence>
<sequence>MEKPSGKKTSLGINTRLTHCGYDPRDYHGFVNPPVVHASTVLFPDAQTLATRNQKYTYGTRGTPTSDALCQAIDALEGSAGTILVPSGLAAVAVPLLAFLSAGDHVLFVDSIYNPTRHFADTMLTRLGIAVEYYDPAIGADIAALIRPNTKVVFTESPGSNTFEMQDIPAIVAKAHETDAIVMMDNTWATPVYFRPLDHGVDISIHAATKYPSGHSDVLLGTVSANERCWPALKEGNGTLGICVGPDDAYQILRGLRTMGVRLEAHQKSALEIARWLEMQPGVASVLHPALESHPGHAIWKRDFGGASGIFSVVLNGGGMKKAHAFLDALELFGLGYSWGGYESLALQVSLADRTVSRTDYPGPVMRLQIGLEDTADLIADLQNALTAAAAAE</sequence>
<evidence type="ECO:0000256" key="1">
    <source>
        <dbReference type="ARBA" id="ARBA00001933"/>
    </source>
</evidence>
<dbReference type="CDD" id="cd00614">
    <property type="entry name" value="CGS_like"/>
    <property type="match status" value="1"/>
</dbReference>
<dbReference type="GO" id="GO:0047804">
    <property type="term" value="F:cysteine-S-conjugate beta-lyase activity"/>
    <property type="evidence" value="ECO:0007669"/>
    <property type="project" value="InterPro"/>
</dbReference>